<dbReference type="AlphaFoldDB" id="A0A3N1XPN0"/>
<comment type="caution">
    <text evidence="1">The sequence shown here is derived from an EMBL/GenBank/DDBJ whole genome shotgun (WGS) entry which is preliminary data.</text>
</comment>
<dbReference type="SUPFAM" id="SSF82171">
    <property type="entry name" value="DPP6 N-terminal domain-like"/>
    <property type="match status" value="1"/>
</dbReference>
<organism evidence="1 2">
    <name type="scientific">Mobilisporobacter senegalensis</name>
    <dbReference type="NCBI Taxonomy" id="1329262"/>
    <lineage>
        <taxon>Bacteria</taxon>
        <taxon>Bacillati</taxon>
        <taxon>Bacillota</taxon>
        <taxon>Clostridia</taxon>
        <taxon>Lachnospirales</taxon>
        <taxon>Lachnospiraceae</taxon>
        <taxon>Mobilisporobacter</taxon>
    </lineage>
</organism>
<keyword evidence="2" id="KW-1185">Reference proteome</keyword>
<proteinExistence type="predicted"/>
<evidence type="ECO:0000313" key="2">
    <source>
        <dbReference type="Proteomes" id="UP000273083"/>
    </source>
</evidence>
<dbReference type="Proteomes" id="UP000273083">
    <property type="component" value="Unassembled WGS sequence"/>
</dbReference>
<gene>
    <name evidence="1" type="ORF">EDD66_104202</name>
</gene>
<protein>
    <submittedName>
        <fullName evidence="1">Uncharacterized protein</fullName>
    </submittedName>
</protein>
<name>A0A3N1XPN0_9FIRM</name>
<accession>A0A3N1XPN0</accession>
<dbReference type="EMBL" id="RJVG01000004">
    <property type="protein sequence ID" value="ROR28615.1"/>
    <property type="molecule type" value="Genomic_DNA"/>
</dbReference>
<reference evidence="1 2" key="1">
    <citation type="submission" date="2018-11" db="EMBL/GenBank/DDBJ databases">
        <title>Genomic Encyclopedia of Type Strains, Phase IV (KMG-IV): sequencing the most valuable type-strain genomes for metagenomic binning, comparative biology and taxonomic classification.</title>
        <authorList>
            <person name="Goeker M."/>
        </authorList>
    </citation>
    <scope>NUCLEOTIDE SEQUENCE [LARGE SCALE GENOMIC DNA]</scope>
    <source>
        <strain evidence="1 2">DSM 26537</strain>
    </source>
</reference>
<evidence type="ECO:0000313" key="1">
    <source>
        <dbReference type="EMBL" id="ROR28615.1"/>
    </source>
</evidence>
<dbReference type="RefSeq" id="WP_123609112.1">
    <property type="nucleotide sequence ID" value="NZ_RJVG01000004.1"/>
</dbReference>
<sequence length="304" mass="35650">MFEATNNFLYFIIDWKLYRTDLKTRETIQLFSEVKEQFTDVAAEKDGVYITIDSINESTFWLNDGEKDWNLLFKIQDLFSKDVRFKNINNYYNYTCYYRDKLILGDDRLGSDRMQINGIFSETDNKILYKNTGSPDNQFILKDKIYCLTWNGYYEIGSQDIYSITAISDFKNSRFSWVPGHYVVENDKLYLLVQYAKPPKVINPHQSDSIFDAIIEVDPIAGDSKVLFKTKSNMPRIVAYEEGIVYLFREYQISSYNLATGEEQKLADLPEKDSLTFDCVNGKIFVYERETAYFSLIKIVEFGN</sequence>